<dbReference type="GO" id="GO:0016020">
    <property type="term" value="C:membrane"/>
    <property type="evidence" value="ECO:0007669"/>
    <property type="project" value="UniProtKB-SubCell"/>
</dbReference>
<keyword evidence="4 6" id="KW-1133">Transmembrane helix</keyword>
<dbReference type="PANTHER" id="PTHR42718">
    <property type="entry name" value="MAJOR FACILITATOR SUPERFAMILY MULTIDRUG TRANSPORTER MFSC"/>
    <property type="match status" value="1"/>
</dbReference>
<dbReference type="AlphaFoldDB" id="A0A6G1GBP0"/>
<dbReference type="SUPFAM" id="SSF103473">
    <property type="entry name" value="MFS general substrate transporter"/>
    <property type="match status" value="2"/>
</dbReference>
<comment type="subcellular location">
    <subcellularLocation>
        <location evidence="1">Membrane</location>
        <topology evidence="1">Multi-pass membrane protein</topology>
    </subcellularLocation>
</comment>
<organism evidence="8">
    <name type="scientific">Eremomyces bilateralis CBS 781.70</name>
    <dbReference type="NCBI Taxonomy" id="1392243"/>
    <lineage>
        <taxon>Eukaryota</taxon>
        <taxon>Fungi</taxon>
        <taxon>Dikarya</taxon>
        <taxon>Ascomycota</taxon>
        <taxon>Pezizomycotina</taxon>
        <taxon>Dothideomycetes</taxon>
        <taxon>Dothideomycetes incertae sedis</taxon>
        <taxon>Eremomycetales</taxon>
        <taxon>Eremomycetaceae</taxon>
        <taxon>Eremomyces</taxon>
    </lineage>
</organism>
<dbReference type="Pfam" id="PF07690">
    <property type="entry name" value="MFS_1"/>
    <property type="match status" value="1"/>
</dbReference>
<evidence type="ECO:0000256" key="1">
    <source>
        <dbReference type="ARBA" id="ARBA00004141"/>
    </source>
</evidence>
<gene>
    <name evidence="8 10" type="ORF">P152DRAFT_505401</name>
</gene>
<feature type="transmembrane region" description="Helical" evidence="6">
    <location>
        <begin position="393"/>
        <end position="412"/>
    </location>
</feature>
<dbReference type="RefSeq" id="XP_033537138.1">
    <property type="nucleotide sequence ID" value="XM_033682432.1"/>
</dbReference>
<dbReference type="InterPro" id="IPR011701">
    <property type="entry name" value="MFS"/>
</dbReference>
<name>A0A6G1GBP0_9PEZI</name>
<accession>A0A6G1GBP0</accession>
<evidence type="ECO:0000256" key="6">
    <source>
        <dbReference type="SAM" id="Phobius"/>
    </source>
</evidence>
<feature type="transmembrane region" description="Helical" evidence="6">
    <location>
        <begin position="310"/>
        <end position="335"/>
    </location>
</feature>
<reference evidence="10" key="2">
    <citation type="submission" date="2020-04" db="EMBL/GenBank/DDBJ databases">
        <authorList>
            <consortium name="NCBI Genome Project"/>
        </authorList>
    </citation>
    <scope>NUCLEOTIDE SEQUENCE</scope>
    <source>
        <strain evidence="10">CBS 781.70</strain>
    </source>
</reference>
<evidence type="ECO:0000313" key="8">
    <source>
        <dbReference type="EMBL" id="KAF1815507.1"/>
    </source>
</evidence>
<dbReference type="PANTHER" id="PTHR42718:SF9">
    <property type="entry name" value="MAJOR FACILITATOR SUPERFAMILY MULTIDRUG TRANSPORTER MFSC"/>
    <property type="match status" value="1"/>
</dbReference>
<dbReference type="GO" id="GO:0022857">
    <property type="term" value="F:transmembrane transporter activity"/>
    <property type="evidence" value="ECO:0007669"/>
    <property type="project" value="InterPro"/>
</dbReference>
<dbReference type="Gene3D" id="1.20.1720.10">
    <property type="entry name" value="Multidrug resistance protein D"/>
    <property type="match status" value="1"/>
</dbReference>
<evidence type="ECO:0000256" key="2">
    <source>
        <dbReference type="ARBA" id="ARBA00022448"/>
    </source>
</evidence>
<dbReference type="Proteomes" id="UP000504638">
    <property type="component" value="Unplaced"/>
</dbReference>
<dbReference type="OrthoDB" id="5086884at2759"/>
<feature type="transmembrane region" description="Helical" evidence="6">
    <location>
        <begin position="136"/>
        <end position="153"/>
    </location>
</feature>
<evidence type="ECO:0000259" key="7">
    <source>
        <dbReference type="PROSITE" id="PS50850"/>
    </source>
</evidence>
<reference evidence="10" key="3">
    <citation type="submission" date="2025-04" db="UniProtKB">
        <authorList>
            <consortium name="RefSeq"/>
        </authorList>
    </citation>
    <scope>IDENTIFICATION</scope>
    <source>
        <strain evidence="10">CBS 781.70</strain>
    </source>
</reference>
<keyword evidence="5 6" id="KW-0472">Membrane</keyword>
<proteinExistence type="predicted"/>
<keyword evidence="2" id="KW-0813">Transport</keyword>
<dbReference type="InterPro" id="IPR020846">
    <property type="entry name" value="MFS_dom"/>
</dbReference>
<evidence type="ECO:0000256" key="4">
    <source>
        <dbReference type="ARBA" id="ARBA00022989"/>
    </source>
</evidence>
<dbReference type="EMBL" id="ML975151">
    <property type="protein sequence ID" value="KAF1815507.1"/>
    <property type="molecule type" value="Genomic_DNA"/>
</dbReference>
<dbReference type="GeneID" id="54423002"/>
<feature type="domain" description="Major facilitator superfamily (MFS) profile" evidence="7">
    <location>
        <begin position="1"/>
        <end position="418"/>
    </location>
</feature>
<dbReference type="InterPro" id="IPR036259">
    <property type="entry name" value="MFS_trans_sf"/>
</dbReference>
<protein>
    <submittedName>
        <fullName evidence="8 10">MFS general substrate transporter</fullName>
    </submittedName>
</protein>
<keyword evidence="9" id="KW-1185">Reference proteome</keyword>
<evidence type="ECO:0000256" key="3">
    <source>
        <dbReference type="ARBA" id="ARBA00022692"/>
    </source>
</evidence>
<feature type="transmembrane region" description="Helical" evidence="6">
    <location>
        <begin position="77"/>
        <end position="99"/>
    </location>
</feature>
<evidence type="ECO:0000313" key="9">
    <source>
        <dbReference type="Proteomes" id="UP000504638"/>
    </source>
</evidence>
<evidence type="ECO:0000313" key="10">
    <source>
        <dbReference type="RefSeq" id="XP_033537138.1"/>
    </source>
</evidence>
<reference evidence="8 10" key="1">
    <citation type="submission" date="2020-01" db="EMBL/GenBank/DDBJ databases">
        <authorList>
            <consortium name="DOE Joint Genome Institute"/>
            <person name="Haridas S."/>
            <person name="Albert R."/>
            <person name="Binder M."/>
            <person name="Bloem J."/>
            <person name="Labutti K."/>
            <person name="Salamov A."/>
            <person name="Andreopoulos B."/>
            <person name="Baker S.E."/>
            <person name="Barry K."/>
            <person name="Bills G."/>
            <person name="Bluhm B.H."/>
            <person name="Cannon C."/>
            <person name="Castanera R."/>
            <person name="Culley D.E."/>
            <person name="Daum C."/>
            <person name="Ezra D."/>
            <person name="Gonzalez J.B."/>
            <person name="Henrissat B."/>
            <person name="Kuo A."/>
            <person name="Liang C."/>
            <person name="Lipzen A."/>
            <person name="Lutzoni F."/>
            <person name="Magnuson J."/>
            <person name="Mondo S."/>
            <person name="Nolan M."/>
            <person name="Ohm R."/>
            <person name="Pangilinan J."/>
            <person name="Park H.-J."/>
            <person name="Ramirez L."/>
            <person name="Alfaro M."/>
            <person name="Sun H."/>
            <person name="Tritt A."/>
            <person name="Yoshinaga Y."/>
            <person name="Zwiers L.-H."/>
            <person name="Turgeon B.G."/>
            <person name="Goodwin S.B."/>
            <person name="Spatafora J.W."/>
            <person name="Crous P.W."/>
            <person name="Grigoriev I.V."/>
        </authorList>
    </citation>
    <scope>NUCLEOTIDE SEQUENCE</scope>
    <source>
        <strain evidence="8 10">CBS 781.70</strain>
    </source>
</reference>
<evidence type="ECO:0000256" key="5">
    <source>
        <dbReference type="ARBA" id="ARBA00023136"/>
    </source>
</evidence>
<feature type="transmembrane region" description="Helical" evidence="6">
    <location>
        <begin position="52"/>
        <end position="71"/>
    </location>
</feature>
<dbReference type="PROSITE" id="PS50850">
    <property type="entry name" value="MFS"/>
    <property type="match status" value="1"/>
</dbReference>
<feature type="transmembrane region" description="Helical" evidence="6">
    <location>
        <begin position="189"/>
        <end position="207"/>
    </location>
</feature>
<keyword evidence="3 6" id="KW-0812">Transmembrane</keyword>
<sequence>MSSVVIILPTIGADLAIPPSAQQIVVSIYNISVGCVMLPWGRIADVYGHHPVFLTGSTLFTLSTLCLPFATGEIAFYVLRALQGVSGAAMIPSGLGTIATTFAPGAARNRGFVAVAAVASLGSILGNLAGGLVGGYLSWKWVFWISTIVGAFTTALDVDWLGAAIISTSLLLLLLALSQGNVIGWSTAWIPPLIVLAVILLIVFFFWQRRSERGSSRPPLLRVSMFKNVRFSALFIMVGCFSRQAKSPNSSYQSYLGLSELQTTLRFLAAGISGGKIILQSPHPSTPASNLTPPSPVPLRPPPIPPTTTYWAHGFPAMLLCFTVEVIWPVASLVIARELPHDDQALGSALLMTSNFVGRALELAVATAAQTGVQRGGVGKVGDGGLLGGLRGGQWVNVGLAVAALGIALGFFRGLGRQ</sequence>
<feature type="transmembrane region" description="Helical" evidence="6">
    <location>
        <begin position="111"/>
        <end position="130"/>
    </location>
</feature>